<evidence type="ECO:0000313" key="2">
    <source>
        <dbReference type="Proteomes" id="UP000515789"/>
    </source>
</evidence>
<dbReference type="RefSeq" id="WP_018597756.1">
    <property type="nucleotide sequence ID" value="NZ_AP031416.1"/>
</dbReference>
<reference evidence="1 2" key="1">
    <citation type="submission" date="2019-04" db="EMBL/GenBank/DDBJ databases">
        <authorList>
            <person name="Schori C."/>
            <person name="Ahrens C."/>
        </authorList>
    </citation>
    <scope>NUCLEOTIDE SEQUENCE [LARGE SCALE GENOMIC DNA]</scope>
    <source>
        <strain evidence="1 2">DSM 2950</strain>
    </source>
</reference>
<sequence>MGKCLVLFVEGETEVEFYKQVIAHARKMHPQGRFDTNIEYRNVGGVGGFKSIALRKFTKEIVPKYGADCSYTIVLCSDTDVFEFASKPPVKWNEIKQDLKKAGASKIIHVQAKRSIEDWFLYDLEGILGFLRLGKNTKVSGKNGYDKLQRLYKQSNKVYYKGIKSNGMIEKLDIDKIADAVKNQLNPLYESLGIKKLNN</sequence>
<dbReference type="Proteomes" id="UP000515789">
    <property type="component" value="Chromosome"/>
</dbReference>
<gene>
    <name evidence="1" type="ORF">E5259_24105</name>
</gene>
<name>A0A7G5N0N0_9FIRM</name>
<evidence type="ECO:0000313" key="1">
    <source>
        <dbReference type="EMBL" id="QMW80423.1"/>
    </source>
</evidence>
<evidence type="ECO:0008006" key="3">
    <source>
        <dbReference type="Google" id="ProtNLM"/>
    </source>
</evidence>
<dbReference type="EMBL" id="CP039126">
    <property type="protein sequence ID" value="QMW80423.1"/>
    <property type="molecule type" value="Genomic_DNA"/>
</dbReference>
<dbReference type="GeneID" id="75054133"/>
<proteinExistence type="predicted"/>
<protein>
    <recommendedName>
        <fullName evidence="3">DUF4276 family protein</fullName>
    </recommendedName>
</protein>
<organism evidence="1 2">
    <name type="scientific">Blautia producta</name>
    <dbReference type="NCBI Taxonomy" id="33035"/>
    <lineage>
        <taxon>Bacteria</taxon>
        <taxon>Bacillati</taxon>
        <taxon>Bacillota</taxon>
        <taxon>Clostridia</taxon>
        <taxon>Lachnospirales</taxon>
        <taxon>Lachnospiraceae</taxon>
        <taxon>Blautia</taxon>
    </lineage>
</organism>
<accession>A0A7G5N0N0</accession>
<dbReference type="AlphaFoldDB" id="A0A7G5N0N0"/>